<dbReference type="InterPro" id="IPR007110">
    <property type="entry name" value="Ig-like_dom"/>
</dbReference>
<dbReference type="InterPro" id="IPR003599">
    <property type="entry name" value="Ig_sub"/>
</dbReference>
<evidence type="ECO:0000256" key="3">
    <source>
        <dbReference type="ARBA" id="ARBA00023157"/>
    </source>
</evidence>
<dbReference type="PROSITE" id="PS50835">
    <property type="entry name" value="IG_LIKE"/>
    <property type="match status" value="2"/>
</dbReference>
<dbReference type="InterPro" id="IPR036179">
    <property type="entry name" value="Ig-like_dom_sf"/>
</dbReference>
<dbReference type="SMART" id="SM00409">
    <property type="entry name" value="IG"/>
    <property type="match status" value="2"/>
</dbReference>
<dbReference type="Pfam" id="PF07686">
    <property type="entry name" value="V-set"/>
    <property type="match status" value="1"/>
</dbReference>
<evidence type="ECO:0000313" key="10">
    <source>
        <dbReference type="Proteomes" id="UP000838412"/>
    </source>
</evidence>
<dbReference type="Gene3D" id="2.60.40.10">
    <property type="entry name" value="Immunoglobulins"/>
    <property type="match status" value="2"/>
</dbReference>
<dbReference type="GO" id="GO:0005911">
    <property type="term" value="C:cell-cell junction"/>
    <property type="evidence" value="ECO:0007669"/>
    <property type="project" value="TreeGrafter"/>
</dbReference>
<keyword evidence="5" id="KW-0393">Immunoglobulin domain</keyword>
<feature type="signal peptide" evidence="7">
    <location>
        <begin position="1"/>
        <end position="17"/>
    </location>
</feature>
<proteinExistence type="predicted"/>
<gene>
    <name evidence="9" type="primary">F11R</name>
    <name evidence="9" type="ORF">BLAG_LOCUS12134</name>
</gene>
<feature type="domain" description="Ig-like" evidence="8">
    <location>
        <begin position="8"/>
        <end position="119"/>
    </location>
</feature>
<evidence type="ECO:0000256" key="6">
    <source>
        <dbReference type="SAM" id="Phobius"/>
    </source>
</evidence>
<feature type="chain" id="PRO_5035438218" evidence="7">
    <location>
        <begin position="18"/>
        <end position="235"/>
    </location>
</feature>
<dbReference type="InterPro" id="IPR013783">
    <property type="entry name" value="Ig-like_fold"/>
</dbReference>
<dbReference type="InterPro" id="IPR003598">
    <property type="entry name" value="Ig_sub2"/>
</dbReference>
<protein>
    <submittedName>
        <fullName evidence="9">F11R protein</fullName>
    </submittedName>
</protein>
<sequence>MLLRGVLAVIFVATVAAEEVSKQQGRSHLFECTFPISAATYVINWYKGETSVMNFLSGVEGQEVAFTGDLAGRADVQFVNNRNLEILNLRVSDEGEYYCSVSEIGTGGQSGDGRRDQLVVFVPPSITVSGGPYDVEVGEKMMSTCRADSHPPSNFTWTLPNGDVSHGAVLEITNMTQADIGTYMCMADNGYGVDSEFISISMKERQISGSDVMRATGLPIMLLLIGSLLLPVFLS</sequence>
<keyword evidence="10" id="KW-1185">Reference proteome</keyword>
<accession>A0A8K0EG65</accession>
<dbReference type="SMART" id="SM00408">
    <property type="entry name" value="IGc2"/>
    <property type="match status" value="2"/>
</dbReference>
<dbReference type="Pfam" id="PF13927">
    <property type="entry name" value="Ig_3"/>
    <property type="match status" value="1"/>
</dbReference>
<reference evidence="9" key="1">
    <citation type="submission" date="2022-01" db="EMBL/GenBank/DDBJ databases">
        <authorList>
            <person name="Braso-Vives M."/>
        </authorList>
    </citation>
    <scope>NUCLEOTIDE SEQUENCE</scope>
</reference>
<dbReference type="InterPro" id="IPR013106">
    <property type="entry name" value="Ig_V-set"/>
</dbReference>
<evidence type="ECO:0000256" key="7">
    <source>
        <dbReference type="SAM" id="SignalP"/>
    </source>
</evidence>
<keyword evidence="7" id="KW-0732">Signal</keyword>
<comment type="subcellular location">
    <subcellularLocation>
        <location evidence="1">Membrane</location>
        <topology evidence="1">Single-pass type I membrane protein</topology>
    </subcellularLocation>
</comment>
<dbReference type="AlphaFoldDB" id="A0A8K0EG65"/>
<evidence type="ECO:0000313" key="9">
    <source>
        <dbReference type="EMBL" id="CAH1251897.1"/>
    </source>
</evidence>
<dbReference type="PANTHER" id="PTHR11640:SF164">
    <property type="entry name" value="MAM DOMAIN-CONTAINING GLYCOSYLPHOSPHATIDYLINOSITOL ANCHOR PROTEIN 1"/>
    <property type="match status" value="1"/>
</dbReference>
<dbReference type="Proteomes" id="UP000838412">
    <property type="component" value="Chromosome 19"/>
</dbReference>
<dbReference type="GO" id="GO:0050839">
    <property type="term" value="F:cell adhesion molecule binding"/>
    <property type="evidence" value="ECO:0007669"/>
    <property type="project" value="TreeGrafter"/>
</dbReference>
<dbReference type="OrthoDB" id="6159398at2759"/>
<name>A0A8K0EG65_BRALA</name>
<dbReference type="InterPro" id="IPR051275">
    <property type="entry name" value="Cell_adhesion_signaling"/>
</dbReference>
<keyword evidence="2 6" id="KW-0472">Membrane</keyword>
<evidence type="ECO:0000256" key="5">
    <source>
        <dbReference type="ARBA" id="ARBA00023319"/>
    </source>
</evidence>
<feature type="domain" description="Ig-like" evidence="8">
    <location>
        <begin position="124"/>
        <end position="201"/>
    </location>
</feature>
<dbReference type="PANTHER" id="PTHR11640">
    <property type="entry name" value="NEPHRIN"/>
    <property type="match status" value="1"/>
</dbReference>
<dbReference type="GO" id="GO:0098609">
    <property type="term" value="P:cell-cell adhesion"/>
    <property type="evidence" value="ECO:0007669"/>
    <property type="project" value="TreeGrafter"/>
</dbReference>
<keyword evidence="6" id="KW-1133">Transmembrane helix</keyword>
<dbReference type="SUPFAM" id="SSF48726">
    <property type="entry name" value="Immunoglobulin"/>
    <property type="match status" value="2"/>
</dbReference>
<feature type="transmembrane region" description="Helical" evidence="6">
    <location>
        <begin position="212"/>
        <end position="234"/>
    </location>
</feature>
<organism evidence="9 10">
    <name type="scientific">Branchiostoma lanceolatum</name>
    <name type="common">Common lancelet</name>
    <name type="synonym">Amphioxus lanceolatum</name>
    <dbReference type="NCBI Taxonomy" id="7740"/>
    <lineage>
        <taxon>Eukaryota</taxon>
        <taxon>Metazoa</taxon>
        <taxon>Chordata</taxon>
        <taxon>Cephalochordata</taxon>
        <taxon>Leptocardii</taxon>
        <taxon>Amphioxiformes</taxon>
        <taxon>Branchiostomatidae</taxon>
        <taxon>Branchiostoma</taxon>
    </lineage>
</organism>
<evidence type="ECO:0000256" key="1">
    <source>
        <dbReference type="ARBA" id="ARBA00004479"/>
    </source>
</evidence>
<dbReference type="EMBL" id="OV696704">
    <property type="protein sequence ID" value="CAH1251897.1"/>
    <property type="molecule type" value="Genomic_DNA"/>
</dbReference>
<evidence type="ECO:0000259" key="8">
    <source>
        <dbReference type="PROSITE" id="PS50835"/>
    </source>
</evidence>
<keyword evidence="3" id="KW-1015">Disulfide bond</keyword>
<keyword evidence="4" id="KW-0325">Glycoprotein</keyword>
<dbReference type="GO" id="GO:0005886">
    <property type="term" value="C:plasma membrane"/>
    <property type="evidence" value="ECO:0007669"/>
    <property type="project" value="TreeGrafter"/>
</dbReference>
<evidence type="ECO:0000256" key="4">
    <source>
        <dbReference type="ARBA" id="ARBA00023180"/>
    </source>
</evidence>
<keyword evidence="6" id="KW-0812">Transmembrane</keyword>
<evidence type="ECO:0000256" key="2">
    <source>
        <dbReference type="ARBA" id="ARBA00023136"/>
    </source>
</evidence>